<dbReference type="Proteomes" id="UP000007838">
    <property type="component" value="Chromosome"/>
</dbReference>
<reference evidence="1 2" key="1">
    <citation type="journal article" date="2011" name="Stand. Genomic Sci.">
        <title>Complete genome of the onion pathogen Enterobacter cloacae EcWSU1.</title>
        <authorList>
            <person name="Humann J.L."/>
            <person name="Wildung M."/>
            <person name="Cheng C.H."/>
            <person name="Lee T."/>
            <person name="Stewart J.E."/>
            <person name="Drew J.C."/>
            <person name="Triplett E.W."/>
            <person name="Main D."/>
            <person name="Schroeder B.K."/>
        </authorList>
    </citation>
    <scope>NUCLEOTIDE SEQUENCE [LARGE SCALE GENOMIC DNA]</scope>
    <source>
        <strain evidence="1 2">EcWSU1</strain>
    </source>
</reference>
<dbReference type="HOGENOM" id="CLU_1014656_0_0_6"/>
<name>G8LLF6_9ENTR</name>
<protein>
    <submittedName>
        <fullName evidence="1">Uncharacterized protein</fullName>
    </submittedName>
</protein>
<accession>G8LLF6</accession>
<proteinExistence type="predicted"/>
<organism evidence="1 2">
    <name type="scientific">Enterobacter ludwigii</name>
    <dbReference type="NCBI Taxonomy" id="299767"/>
    <lineage>
        <taxon>Bacteria</taxon>
        <taxon>Pseudomonadati</taxon>
        <taxon>Pseudomonadota</taxon>
        <taxon>Gammaproteobacteria</taxon>
        <taxon>Enterobacterales</taxon>
        <taxon>Enterobacteriaceae</taxon>
        <taxon>Enterobacter</taxon>
        <taxon>Enterobacter cloacae complex</taxon>
    </lineage>
</organism>
<evidence type="ECO:0000313" key="1">
    <source>
        <dbReference type="EMBL" id="AEW73312.1"/>
    </source>
</evidence>
<evidence type="ECO:0000313" key="2">
    <source>
        <dbReference type="Proteomes" id="UP000007838"/>
    </source>
</evidence>
<dbReference type="KEGG" id="eec:EcWSU1_01874"/>
<dbReference type="AlphaFoldDB" id="G8LLF6"/>
<dbReference type="EMBL" id="CP002886">
    <property type="protein sequence ID" value="AEW73312.1"/>
    <property type="molecule type" value="Genomic_DNA"/>
</dbReference>
<sequence>MQNVHQRDDIFLLLVTTMHGNDVGIRVIFTTLYRNRVMYRIKARINRVVGVNHDRVTFVVVVHLWQQRGFHVRRKLQFFRVFHDIADTRGHFVDARLQFDHPLFFEDRENTALFRYSITHDDFAALRQIFQGFVFFGIDPDWLDVDRARADKIIILITGVIFQHAVQVRNMLEIVSVNIMTRQRGVGQNVVLERFDLQIDTLLRQDRLRLLQNFGVRRVGCPHGQGISPGGKAQGAQGCCGDQCQCFFHDDGSCVLLEIIVYLTVRSGRRRRTG</sequence>
<gene>
    <name evidence="1" type="ORF">EcWSU1_01874</name>
</gene>